<name>A0A842JIL8_9ACTN</name>
<reference evidence="2 3" key="1">
    <citation type="submission" date="2020-08" db="EMBL/GenBank/DDBJ databases">
        <authorList>
            <person name="Liu C."/>
            <person name="Sun Q."/>
        </authorList>
    </citation>
    <scope>NUCLEOTIDE SEQUENCE [LARGE SCALE GENOMIC DNA]</scope>
    <source>
        <strain evidence="2 3">N22</strain>
    </source>
</reference>
<keyword evidence="1" id="KW-0812">Transmembrane</keyword>
<organism evidence="2 3">
    <name type="scientific">Gordonibacter massiliensis</name>
    <name type="common">ex Traore et al. 2017</name>
    <dbReference type="NCBI Taxonomy" id="1841863"/>
    <lineage>
        <taxon>Bacteria</taxon>
        <taxon>Bacillati</taxon>
        <taxon>Actinomycetota</taxon>
        <taxon>Coriobacteriia</taxon>
        <taxon>Eggerthellales</taxon>
        <taxon>Eggerthellaceae</taxon>
        <taxon>Gordonibacter</taxon>
    </lineage>
</organism>
<dbReference type="RefSeq" id="WP_185904965.1">
    <property type="nucleotide sequence ID" value="NZ_JACMSE010000003.1"/>
</dbReference>
<feature type="transmembrane region" description="Helical" evidence="1">
    <location>
        <begin position="130"/>
        <end position="154"/>
    </location>
</feature>
<keyword evidence="1" id="KW-0472">Membrane</keyword>
<keyword evidence="1" id="KW-1133">Transmembrane helix</keyword>
<feature type="transmembrane region" description="Helical" evidence="1">
    <location>
        <begin position="55"/>
        <end position="80"/>
    </location>
</feature>
<dbReference type="Proteomes" id="UP000587396">
    <property type="component" value="Unassembled WGS sequence"/>
</dbReference>
<feature type="transmembrane region" description="Helical" evidence="1">
    <location>
        <begin position="213"/>
        <end position="235"/>
    </location>
</feature>
<keyword evidence="3" id="KW-1185">Reference proteome</keyword>
<evidence type="ECO:0000313" key="3">
    <source>
        <dbReference type="Proteomes" id="UP000587396"/>
    </source>
</evidence>
<protein>
    <submittedName>
        <fullName evidence="2">ABC transporter permease</fullName>
    </submittedName>
</protein>
<evidence type="ECO:0000256" key="1">
    <source>
        <dbReference type="SAM" id="Phobius"/>
    </source>
</evidence>
<feature type="transmembrane region" description="Helical" evidence="1">
    <location>
        <begin position="101"/>
        <end position="124"/>
    </location>
</feature>
<proteinExistence type="predicted"/>
<dbReference type="AlphaFoldDB" id="A0A842JIL8"/>
<feature type="transmembrane region" description="Helical" evidence="1">
    <location>
        <begin position="23"/>
        <end position="43"/>
    </location>
</feature>
<evidence type="ECO:0000313" key="2">
    <source>
        <dbReference type="EMBL" id="MBC2889089.1"/>
    </source>
</evidence>
<comment type="caution">
    <text evidence="2">The sequence shown here is derived from an EMBL/GenBank/DDBJ whole genome shotgun (WGS) entry which is preliminary data.</text>
</comment>
<accession>A0A842JIL8</accession>
<gene>
    <name evidence="2" type="ORF">H7313_06970</name>
</gene>
<sequence length="242" mass="25456">MQGTLRTTGALVAKCLEDTVKNLGLLVICILPVGFTVLYQAVLGGAEDARHVMSWFVFPTMLTFATTMAPPTIALYTTALDREKGALRTLLLAGVSLKRLLLARGIASVLFTAAVTAACFLCAGEPLHRLLPLVALGAAGATVITLLSLVPAVFARNQTDSSLYSVPILFVGLAPMFFQYSEALIPFTAFLPTGGMFALAQLLAQDALFSAEAVLPAVLTIAWIAVAAVALAVTLRHAPRDV</sequence>
<dbReference type="EMBL" id="JACMSE010000003">
    <property type="protein sequence ID" value="MBC2889089.1"/>
    <property type="molecule type" value="Genomic_DNA"/>
</dbReference>